<keyword evidence="1" id="KW-0547">Nucleotide-binding</keyword>
<evidence type="ECO:0000256" key="2">
    <source>
        <dbReference type="ARBA" id="ARBA00022840"/>
    </source>
</evidence>
<evidence type="ECO:0000256" key="1">
    <source>
        <dbReference type="ARBA" id="ARBA00022741"/>
    </source>
</evidence>
<evidence type="ECO:0000256" key="4">
    <source>
        <dbReference type="SAM" id="MobiDB-lite"/>
    </source>
</evidence>
<dbReference type="PANTHER" id="PTHR11361:SF34">
    <property type="entry name" value="DNA MISMATCH REPAIR PROTEIN MSH1, MITOCHONDRIAL"/>
    <property type="match status" value="1"/>
</dbReference>
<organism evidence="6 7">
    <name type="scientific">Riccia fluitans</name>
    <dbReference type="NCBI Taxonomy" id="41844"/>
    <lineage>
        <taxon>Eukaryota</taxon>
        <taxon>Viridiplantae</taxon>
        <taxon>Streptophyta</taxon>
        <taxon>Embryophyta</taxon>
        <taxon>Marchantiophyta</taxon>
        <taxon>Marchantiopsida</taxon>
        <taxon>Marchantiidae</taxon>
        <taxon>Marchantiales</taxon>
        <taxon>Ricciaceae</taxon>
        <taxon>Riccia</taxon>
    </lineage>
</organism>
<reference evidence="6 7" key="1">
    <citation type="submission" date="2024-09" db="EMBL/GenBank/DDBJ databases">
        <title>Chromosome-scale assembly of Riccia fluitans.</title>
        <authorList>
            <person name="Paukszto L."/>
            <person name="Sawicki J."/>
            <person name="Karawczyk K."/>
            <person name="Piernik-Szablinska J."/>
            <person name="Szczecinska M."/>
            <person name="Mazdziarz M."/>
        </authorList>
    </citation>
    <scope>NUCLEOTIDE SEQUENCE [LARGE SCALE GENOMIC DNA]</scope>
    <source>
        <strain evidence="6">Rf_01</strain>
        <tissue evidence="6">Aerial parts of the thallus</tissue>
    </source>
</reference>
<dbReference type="GO" id="GO:0005524">
    <property type="term" value="F:ATP binding"/>
    <property type="evidence" value="ECO:0007669"/>
    <property type="project" value="UniProtKB-KW"/>
</dbReference>
<proteinExistence type="predicted"/>
<dbReference type="AlphaFoldDB" id="A0ABD1YH69"/>
<dbReference type="Pfam" id="PF00488">
    <property type="entry name" value="MutS_V"/>
    <property type="match status" value="1"/>
</dbReference>
<dbReference type="PANTHER" id="PTHR11361">
    <property type="entry name" value="DNA MISMATCH REPAIR PROTEIN MUTS FAMILY MEMBER"/>
    <property type="match status" value="1"/>
</dbReference>
<dbReference type="InterPro" id="IPR027417">
    <property type="entry name" value="P-loop_NTPase"/>
</dbReference>
<keyword evidence="2" id="KW-0067">ATP-binding</keyword>
<evidence type="ECO:0000313" key="7">
    <source>
        <dbReference type="Proteomes" id="UP001605036"/>
    </source>
</evidence>
<dbReference type="SMART" id="SM00534">
    <property type="entry name" value="MUTSac"/>
    <property type="match status" value="1"/>
</dbReference>
<name>A0ABD1YH69_9MARC</name>
<accession>A0ABD1YH69</accession>
<feature type="domain" description="DNA mismatch repair proteins mutS family" evidence="5">
    <location>
        <begin position="120"/>
        <end position="259"/>
    </location>
</feature>
<dbReference type="SUPFAM" id="SSF52540">
    <property type="entry name" value="P-loop containing nucleoside triphosphate hydrolases"/>
    <property type="match status" value="1"/>
</dbReference>
<dbReference type="InterPro" id="IPR000432">
    <property type="entry name" value="DNA_mismatch_repair_MutS_C"/>
</dbReference>
<evidence type="ECO:0000256" key="3">
    <source>
        <dbReference type="ARBA" id="ARBA00023125"/>
    </source>
</evidence>
<dbReference type="GO" id="GO:0003677">
    <property type="term" value="F:DNA binding"/>
    <property type="evidence" value="ECO:0007669"/>
    <property type="project" value="UniProtKB-KW"/>
</dbReference>
<dbReference type="EMBL" id="JBHFFA010000004">
    <property type="protein sequence ID" value="KAL2628899.1"/>
    <property type="molecule type" value="Genomic_DNA"/>
</dbReference>
<dbReference type="InterPro" id="IPR045076">
    <property type="entry name" value="MutS"/>
</dbReference>
<comment type="caution">
    <text evidence="6">The sequence shown here is derived from an EMBL/GenBank/DDBJ whole genome shotgun (WGS) entry which is preliminary data.</text>
</comment>
<dbReference type="Proteomes" id="UP001605036">
    <property type="component" value="Unassembled WGS sequence"/>
</dbReference>
<evidence type="ECO:0000259" key="5">
    <source>
        <dbReference type="SMART" id="SM00534"/>
    </source>
</evidence>
<protein>
    <recommendedName>
        <fullName evidence="5">DNA mismatch repair proteins mutS family domain-containing protein</fullName>
    </recommendedName>
</protein>
<sequence>MSTLLEPVQVYSKALAEIDVLCKFAEIAYRYGYCRPQILDAGREVTVVKGRHPVVKRCLSEKSFVPNSTYLGYTNENKESSNPTVFSLEHAETSNEVCDGNADDEDWTSKGNGENGSDERLLASTRCHAGQSTFKVEMSETVAILEKATPQSLVLLDELGRGTGSQERGMIARAIIDNLARQVKARTVFSTHYHQLHDLDLELENVSNYHLEAVETPSGDVVFDHTVRPGYALRSYAVGVARASGMPEWVGGAGSCLPRYELLRRDRGLSGSRWPGAEAEQQESVLLSEIFRDSNSESKGNCSDLLVEANVTPDDESRGSDLPEETLIDVWNRVCTALQNRPATQALTKQKGNLISIVRYSDSMSVVKMGASALFVKKFQQHEHASALEAAFTAVLKQPIKLDVLILDTNDKKH</sequence>
<dbReference type="Gene3D" id="3.40.50.300">
    <property type="entry name" value="P-loop containing nucleotide triphosphate hydrolases"/>
    <property type="match status" value="2"/>
</dbReference>
<evidence type="ECO:0000313" key="6">
    <source>
        <dbReference type="EMBL" id="KAL2628899.1"/>
    </source>
</evidence>
<keyword evidence="3" id="KW-0238">DNA-binding</keyword>
<keyword evidence="7" id="KW-1185">Reference proteome</keyword>
<feature type="region of interest" description="Disordered" evidence="4">
    <location>
        <begin position="95"/>
        <end position="118"/>
    </location>
</feature>
<gene>
    <name evidence="6" type="ORF">R1flu_013585</name>
</gene>